<evidence type="ECO:0000256" key="1">
    <source>
        <dbReference type="ARBA" id="ARBA00001933"/>
    </source>
</evidence>
<keyword evidence="7" id="KW-1185">Reference proteome</keyword>
<dbReference type="PANTHER" id="PTHR13693:SF100">
    <property type="entry name" value="8-AMINO-7-OXONONANOATE SYNTHASE"/>
    <property type="match status" value="1"/>
</dbReference>
<dbReference type="GO" id="GO:0030170">
    <property type="term" value="F:pyridoxal phosphate binding"/>
    <property type="evidence" value="ECO:0007669"/>
    <property type="project" value="InterPro"/>
</dbReference>
<evidence type="ECO:0000256" key="3">
    <source>
        <dbReference type="ARBA" id="ARBA00022898"/>
    </source>
</evidence>
<keyword evidence="2" id="KW-0808">Transferase</keyword>
<keyword evidence="3" id="KW-0663">Pyridoxal phosphate</keyword>
<dbReference type="NCBIfam" id="NF005526">
    <property type="entry name" value="PRK07179.1"/>
    <property type="match status" value="1"/>
</dbReference>
<feature type="domain" description="Aminotransferase class I/classII large" evidence="5">
    <location>
        <begin position="66"/>
        <end position="400"/>
    </location>
</feature>
<protein>
    <submittedName>
        <fullName evidence="6">Quorum-sensing autoinducer synthase</fullName>
    </submittedName>
</protein>
<dbReference type="InterPro" id="IPR004839">
    <property type="entry name" value="Aminotransferase_I/II_large"/>
</dbReference>
<gene>
    <name evidence="6" type="ORF">EZ242_10910</name>
</gene>
<dbReference type="AlphaFoldDB" id="A0A4Z0BNY4"/>
<dbReference type="InterPro" id="IPR015422">
    <property type="entry name" value="PyrdxlP-dep_Trfase_small"/>
</dbReference>
<dbReference type="RefSeq" id="WP_135285191.1">
    <property type="nucleotide sequence ID" value="NZ_SMLL01000004.1"/>
</dbReference>
<evidence type="ECO:0000259" key="5">
    <source>
        <dbReference type="Pfam" id="PF00155"/>
    </source>
</evidence>
<proteinExistence type="predicted"/>
<dbReference type="Pfam" id="PF00155">
    <property type="entry name" value="Aminotran_1_2"/>
    <property type="match status" value="1"/>
</dbReference>
<feature type="compositionally biased region" description="Low complexity" evidence="4">
    <location>
        <begin position="11"/>
        <end position="28"/>
    </location>
</feature>
<evidence type="ECO:0000256" key="4">
    <source>
        <dbReference type="SAM" id="MobiDB-lite"/>
    </source>
</evidence>
<reference evidence="6 7" key="1">
    <citation type="submission" date="2019-03" db="EMBL/GenBank/DDBJ databases">
        <title>Ramlibacter rhizophilus CCTCC AB2015357, whole genome shotgun sequence.</title>
        <authorList>
            <person name="Zhang X."/>
            <person name="Feng G."/>
            <person name="Zhu H."/>
        </authorList>
    </citation>
    <scope>NUCLEOTIDE SEQUENCE [LARGE SCALE GENOMIC DNA]</scope>
    <source>
        <strain evidence="6 7">CCTCC AB2015357</strain>
    </source>
</reference>
<dbReference type="SUPFAM" id="SSF53383">
    <property type="entry name" value="PLP-dependent transferases"/>
    <property type="match status" value="1"/>
</dbReference>
<dbReference type="Proteomes" id="UP000297564">
    <property type="component" value="Unassembled WGS sequence"/>
</dbReference>
<dbReference type="Gene3D" id="3.90.1150.10">
    <property type="entry name" value="Aspartate Aminotransferase, domain 1"/>
    <property type="match status" value="1"/>
</dbReference>
<dbReference type="GO" id="GO:0008710">
    <property type="term" value="F:8-amino-7-oxononanoate synthase activity"/>
    <property type="evidence" value="ECO:0007669"/>
    <property type="project" value="TreeGrafter"/>
</dbReference>
<name>A0A4Z0BNY4_9BURK</name>
<dbReference type="PANTHER" id="PTHR13693">
    <property type="entry name" value="CLASS II AMINOTRANSFERASE/8-AMINO-7-OXONONANOATE SYNTHASE"/>
    <property type="match status" value="1"/>
</dbReference>
<evidence type="ECO:0000256" key="2">
    <source>
        <dbReference type="ARBA" id="ARBA00022679"/>
    </source>
</evidence>
<evidence type="ECO:0000313" key="6">
    <source>
        <dbReference type="EMBL" id="TFY99648.1"/>
    </source>
</evidence>
<dbReference type="InterPro" id="IPR015421">
    <property type="entry name" value="PyrdxlP-dep_Trfase_major"/>
</dbReference>
<dbReference type="InterPro" id="IPR015424">
    <property type="entry name" value="PyrdxlP-dep_Trfase"/>
</dbReference>
<accession>A0A4Z0BNY4</accession>
<dbReference type="EMBL" id="SMLL01000004">
    <property type="protein sequence ID" value="TFY99648.1"/>
    <property type="molecule type" value="Genomic_DNA"/>
</dbReference>
<dbReference type="GO" id="GO:0009102">
    <property type="term" value="P:biotin biosynthetic process"/>
    <property type="evidence" value="ECO:0007669"/>
    <property type="project" value="TreeGrafter"/>
</dbReference>
<dbReference type="Gene3D" id="3.40.640.10">
    <property type="entry name" value="Type I PLP-dependent aspartate aminotransferase-like (Major domain)"/>
    <property type="match status" value="1"/>
</dbReference>
<comment type="cofactor">
    <cofactor evidence="1">
        <name>pyridoxal 5'-phosphate</name>
        <dbReference type="ChEBI" id="CHEBI:597326"/>
    </cofactor>
</comment>
<dbReference type="OrthoDB" id="9807157at2"/>
<sequence>MTENLAPVRPSRSAAADNNSVAASAPRRSAPLSARLRGRIATDFLPRYEKEWGGKFVTNGETPGPDAVRLDGNDYLGITGHPDIVKAQIDALRRNEDFVVQSGVFQLNGSPTNQFEKAFSAWIGHEGGVLCQSGYTANLGLLQVVADRETPVYLDSLAHMSLWEGVRASGAPAHAFRHNDPGHLARMMERHGPGLVVVDSVYSTTGALCPLEEIVDVVEANGSMILVDESHSLGTHGPEGRGLCAALGLTERVHFISASLAKAFAGRAGFFTVPQEMRYYLMSNSFPNIFSSCLLPHEVAGLAATLEVIKRSDLAREQLMRNTRRLRDRLVALGYPIHQGTEQIISLEAGTESNTVALRDALETRGVFGAVFCAPATSRNRAMVRLTLGAGLTDAEMTHVERVAAEIAPLVKPWDWPIARRQRRGEPA</sequence>
<feature type="region of interest" description="Disordered" evidence="4">
    <location>
        <begin position="1"/>
        <end position="28"/>
    </location>
</feature>
<organism evidence="6 7">
    <name type="scientific">Ramlibacter rhizophilus</name>
    <dbReference type="NCBI Taxonomy" id="1781167"/>
    <lineage>
        <taxon>Bacteria</taxon>
        <taxon>Pseudomonadati</taxon>
        <taxon>Pseudomonadota</taxon>
        <taxon>Betaproteobacteria</taxon>
        <taxon>Burkholderiales</taxon>
        <taxon>Comamonadaceae</taxon>
        <taxon>Ramlibacter</taxon>
    </lineage>
</organism>
<dbReference type="InterPro" id="IPR050087">
    <property type="entry name" value="AON_synthase_class-II"/>
</dbReference>
<comment type="caution">
    <text evidence="6">The sequence shown here is derived from an EMBL/GenBank/DDBJ whole genome shotgun (WGS) entry which is preliminary data.</text>
</comment>
<evidence type="ECO:0000313" key="7">
    <source>
        <dbReference type="Proteomes" id="UP000297564"/>
    </source>
</evidence>